<feature type="transmembrane region" description="Helical" evidence="2">
    <location>
        <begin position="12"/>
        <end position="32"/>
    </location>
</feature>
<organism evidence="3 4">
    <name type="scientific">Enterocloster hominis</name>
    <name type="common">ex Liu et al. 2021</name>
    <dbReference type="NCBI Taxonomy" id="2763663"/>
    <lineage>
        <taxon>Bacteria</taxon>
        <taxon>Bacillati</taxon>
        <taxon>Bacillota</taxon>
        <taxon>Clostridia</taxon>
        <taxon>Lachnospirales</taxon>
        <taxon>Lachnospiraceae</taxon>
        <taxon>Enterocloster</taxon>
    </lineage>
</organism>
<dbReference type="EMBL" id="JACRTJ010000011">
    <property type="protein sequence ID" value="MBC8598522.1"/>
    <property type="molecule type" value="Genomic_DNA"/>
</dbReference>
<feature type="transmembrane region" description="Helical" evidence="2">
    <location>
        <begin position="121"/>
        <end position="140"/>
    </location>
</feature>
<dbReference type="RefSeq" id="WP_022272121.1">
    <property type="nucleotide sequence ID" value="NZ_JACRTJ010000011.1"/>
</dbReference>
<evidence type="ECO:0000313" key="4">
    <source>
        <dbReference type="Proteomes" id="UP000647491"/>
    </source>
</evidence>
<dbReference type="Proteomes" id="UP000647491">
    <property type="component" value="Unassembled WGS sequence"/>
</dbReference>
<accession>A0ABR7NQY2</accession>
<proteinExistence type="predicted"/>
<keyword evidence="2" id="KW-0472">Membrane</keyword>
<feature type="region of interest" description="Disordered" evidence="1">
    <location>
        <begin position="206"/>
        <end position="334"/>
    </location>
</feature>
<feature type="compositionally biased region" description="Basic and acidic residues" evidence="1">
    <location>
        <begin position="308"/>
        <end position="334"/>
    </location>
</feature>
<feature type="compositionally biased region" description="Basic and acidic residues" evidence="1">
    <location>
        <begin position="215"/>
        <end position="234"/>
    </location>
</feature>
<keyword evidence="4" id="KW-1185">Reference proteome</keyword>
<evidence type="ECO:0000256" key="1">
    <source>
        <dbReference type="SAM" id="MobiDB-lite"/>
    </source>
</evidence>
<reference evidence="3 4" key="1">
    <citation type="submission" date="2020-08" db="EMBL/GenBank/DDBJ databases">
        <title>Genome public.</title>
        <authorList>
            <person name="Liu C."/>
            <person name="Sun Q."/>
        </authorList>
    </citation>
    <scope>NUCLEOTIDE SEQUENCE [LARGE SCALE GENOMIC DNA]</scope>
    <source>
        <strain evidence="3 4">BX10</strain>
    </source>
</reference>
<gene>
    <name evidence="3" type="ORF">H8708_04625</name>
</gene>
<evidence type="ECO:0000313" key="3">
    <source>
        <dbReference type="EMBL" id="MBC8598522.1"/>
    </source>
</evidence>
<comment type="caution">
    <text evidence="3">The sequence shown here is derived from an EMBL/GenBank/DDBJ whole genome shotgun (WGS) entry which is preliminary data.</text>
</comment>
<protein>
    <submittedName>
        <fullName evidence="3">Uncharacterized protein</fullName>
    </submittedName>
</protein>
<sequence>MLQFLQTGKVLYVLAAVCALGIISKLVTGNLYKRLIKETGNMALTKNRNLRALKQKTENMFLLSHGLRNPAAYIEKQVYGFRFMKISLDDWDNFSVQTMILCFLIGGVAAFGSYWYRCDSYYIVLYGTMGILSGLFMVLVDNGVNIGVKRQQLMDCLVDYVENSPHFYKNVDKAAEGERADRKNRIVPAAGPGFRDLGRRGLKAVEETAASNETGPKEEKEELRDRTCHSRTEKPAGAPGGKNGAAQGERTGARFSVLSRKKGEDRKEEGSGESSPREERDKDRNGDELARSIEYLRESLDQIAAGREGGKREEPSSRQTEKEGLQRAKKELKPEDLKLLGDILQEYLT</sequence>
<feature type="compositionally biased region" description="Basic and acidic residues" evidence="1">
    <location>
        <begin position="261"/>
        <end position="300"/>
    </location>
</feature>
<evidence type="ECO:0000256" key="2">
    <source>
        <dbReference type="SAM" id="Phobius"/>
    </source>
</evidence>
<keyword evidence="2" id="KW-1133">Transmembrane helix</keyword>
<feature type="transmembrane region" description="Helical" evidence="2">
    <location>
        <begin position="94"/>
        <end position="115"/>
    </location>
</feature>
<name>A0ABR7NQY2_9FIRM</name>
<keyword evidence="2" id="KW-0812">Transmembrane</keyword>